<keyword evidence="10" id="KW-1185">Reference proteome</keyword>
<name>A0A8S3RMB4_MYTED</name>
<dbReference type="Pfam" id="PF00096">
    <property type="entry name" value="zf-C2H2"/>
    <property type="match status" value="2"/>
</dbReference>
<dbReference type="PANTHER" id="PTHR23226">
    <property type="entry name" value="ZINC FINGER AND SCAN DOMAIN-CONTAINING"/>
    <property type="match status" value="1"/>
</dbReference>
<evidence type="ECO:0000313" key="10">
    <source>
        <dbReference type="Proteomes" id="UP000683360"/>
    </source>
</evidence>
<dbReference type="SUPFAM" id="SSF57667">
    <property type="entry name" value="beta-beta-alpha zinc fingers"/>
    <property type="match status" value="1"/>
</dbReference>
<dbReference type="InterPro" id="IPR013087">
    <property type="entry name" value="Znf_C2H2_type"/>
</dbReference>
<dbReference type="EMBL" id="CAJPWZ010001093">
    <property type="protein sequence ID" value="CAG2207824.1"/>
    <property type="molecule type" value="Genomic_DNA"/>
</dbReference>
<dbReference type="Proteomes" id="UP000683360">
    <property type="component" value="Unassembled WGS sequence"/>
</dbReference>
<dbReference type="AlphaFoldDB" id="A0A8S3RMB4"/>
<evidence type="ECO:0000313" key="9">
    <source>
        <dbReference type="EMBL" id="CAG2207824.1"/>
    </source>
</evidence>
<gene>
    <name evidence="9" type="ORF">MEDL_22098</name>
</gene>
<dbReference type="Gene3D" id="3.30.160.60">
    <property type="entry name" value="Classic Zinc Finger"/>
    <property type="match status" value="1"/>
</dbReference>
<evidence type="ECO:0000256" key="2">
    <source>
        <dbReference type="ARBA" id="ARBA00022723"/>
    </source>
</evidence>
<evidence type="ECO:0000256" key="7">
    <source>
        <dbReference type="PROSITE-ProRule" id="PRU00042"/>
    </source>
</evidence>
<keyword evidence="5" id="KW-0862">Zinc</keyword>
<dbReference type="InterPro" id="IPR036236">
    <property type="entry name" value="Znf_C2H2_sf"/>
</dbReference>
<protein>
    <submittedName>
        <fullName evidence="9">KRAB</fullName>
    </submittedName>
</protein>
<keyword evidence="2" id="KW-0479">Metal-binding</keyword>
<evidence type="ECO:0000259" key="8">
    <source>
        <dbReference type="PROSITE" id="PS50157"/>
    </source>
</evidence>
<proteinExistence type="predicted"/>
<dbReference type="PROSITE" id="PS50157">
    <property type="entry name" value="ZINC_FINGER_C2H2_2"/>
    <property type="match status" value="2"/>
</dbReference>
<evidence type="ECO:0000256" key="3">
    <source>
        <dbReference type="ARBA" id="ARBA00022737"/>
    </source>
</evidence>
<dbReference type="GO" id="GO:0005634">
    <property type="term" value="C:nucleus"/>
    <property type="evidence" value="ECO:0007669"/>
    <property type="project" value="UniProtKB-SubCell"/>
</dbReference>
<keyword evidence="6" id="KW-0539">Nucleus</keyword>
<evidence type="ECO:0000256" key="5">
    <source>
        <dbReference type="ARBA" id="ARBA00022833"/>
    </source>
</evidence>
<feature type="domain" description="C2H2-type" evidence="8">
    <location>
        <begin position="91"/>
        <end position="114"/>
    </location>
</feature>
<organism evidence="9 10">
    <name type="scientific">Mytilus edulis</name>
    <name type="common">Blue mussel</name>
    <dbReference type="NCBI Taxonomy" id="6550"/>
    <lineage>
        <taxon>Eukaryota</taxon>
        <taxon>Metazoa</taxon>
        <taxon>Spiralia</taxon>
        <taxon>Lophotrochozoa</taxon>
        <taxon>Mollusca</taxon>
        <taxon>Bivalvia</taxon>
        <taxon>Autobranchia</taxon>
        <taxon>Pteriomorphia</taxon>
        <taxon>Mytilida</taxon>
        <taxon>Mytiloidea</taxon>
        <taxon>Mytilidae</taxon>
        <taxon>Mytilinae</taxon>
        <taxon>Mytilus</taxon>
    </lineage>
</organism>
<evidence type="ECO:0000256" key="6">
    <source>
        <dbReference type="ARBA" id="ARBA00023242"/>
    </source>
</evidence>
<dbReference type="OrthoDB" id="8922241at2759"/>
<evidence type="ECO:0000256" key="4">
    <source>
        <dbReference type="ARBA" id="ARBA00022771"/>
    </source>
</evidence>
<keyword evidence="4 7" id="KW-0863">Zinc-finger</keyword>
<reference evidence="9" key="1">
    <citation type="submission" date="2021-03" db="EMBL/GenBank/DDBJ databases">
        <authorList>
            <person name="Bekaert M."/>
        </authorList>
    </citation>
    <scope>NUCLEOTIDE SEQUENCE</scope>
</reference>
<dbReference type="GO" id="GO:0000978">
    <property type="term" value="F:RNA polymerase II cis-regulatory region sequence-specific DNA binding"/>
    <property type="evidence" value="ECO:0007669"/>
    <property type="project" value="TreeGrafter"/>
</dbReference>
<dbReference type="PANTHER" id="PTHR23226:SF416">
    <property type="entry name" value="FI01424P"/>
    <property type="match status" value="1"/>
</dbReference>
<accession>A0A8S3RMB4</accession>
<keyword evidence="3" id="KW-0677">Repeat</keyword>
<evidence type="ECO:0000256" key="1">
    <source>
        <dbReference type="ARBA" id="ARBA00004123"/>
    </source>
</evidence>
<dbReference type="PROSITE" id="PS00028">
    <property type="entry name" value="ZINC_FINGER_C2H2_1"/>
    <property type="match status" value="2"/>
</dbReference>
<comment type="subcellular location">
    <subcellularLocation>
        <location evidence="1">Nucleus</location>
    </subcellularLocation>
</comment>
<sequence length="242" mass="28626">MNEKRNKFLALQRKFKIARQTVLKANIKGKDVENIKCFVCKKLFQFGNYMCEHGRSFIYPHASVCKECGRIFRNSSLLKRHVQRIHYEKSIKCKTCGIMFGLEGDLRRHMEQVHKIKVSKHQNKDELKKSSDHDYIIMEDTDKDSQEKKYLSIDKSVSNSFYSLIPADYVIKNGDKCICKKMWNGFLICFKFKLPCLQKTYKWEEFFCKHCNKGFPLSRDLKITLRFVIHKILKNAVFAAKN</sequence>
<feature type="domain" description="C2H2-type" evidence="8">
    <location>
        <begin position="63"/>
        <end position="91"/>
    </location>
</feature>
<comment type="caution">
    <text evidence="9">The sequence shown here is derived from an EMBL/GenBank/DDBJ whole genome shotgun (WGS) entry which is preliminary data.</text>
</comment>
<dbReference type="GO" id="GO:0008270">
    <property type="term" value="F:zinc ion binding"/>
    <property type="evidence" value="ECO:0007669"/>
    <property type="project" value="UniProtKB-KW"/>
</dbReference>
<dbReference type="GO" id="GO:0000981">
    <property type="term" value="F:DNA-binding transcription factor activity, RNA polymerase II-specific"/>
    <property type="evidence" value="ECO:0007669"/>
    <property type="project" value="TreeGrafter"/>
</dbReference>
<dbReference type="SMART" id="SM00355">
    <property type="entry name" value="ZnF_C2H2"/>
    <property type="match status" value="3"/>
</dbReference>